<feature type="domain" description="CusB-like beta-barrel" evidence="4">
    <location>
        <begin position="222"/>
        <end position="295"/>
    </location>
</feature>
<evidence type="ECO:0000256" key="1">
    <source>
        <dbReference type="ARBA" id="ARBA00009477"/>
    </source>
</evidence>
<dbReference type="PANTHER" id="PTHR30469">
    <property type="entry name" value="MULTIDRUG RESISTANCE PROTEIN MDTA"/>
    <property type="match status" value="1"/>
</dbReference>
<dbReference type="AlphaFoldDB" id="A0A9E9LY78"/>
<dbReference type="Gene3D" id="1.10.287.470">
    <property type="entry name" value="Helix hairpin bin"/>
    <property type="match status" value="1"/>
</dbReference>
<dbReference type="Pfam" id="PF25917">
    <property type="entry name" value="BSH_RND"/>
    <property type="match status" value="1"/>
</dbReference>
<comment type="similarity">
    <text evidence="1">Belongs to the membrane fusion protein (MFP) (TC 8.A.1) family.</text>
</comment>
<reference evidence="6" key="1">
    <citation type="journal article" date="2022" name="Front. Microbiol.">
        <title>New perspectives on an old grouping: The genomic and phenotypic variability of Oxalobacter formigenes and the implications for calcium oxalate stone prevention.</title>
        <authorList>
            <person name="Chmiel J.A."/>
            <person name="Carr C."/>
            <person name="Stuivenberg G.A."/>
            <person name="Venema R."/>
            <person name="Chanyi R.M."/>
            <person name="Al K.F."/>
            <person name="Giguere D."/>
            <person name="Say H."/>
            <person name="Akouris P.P."/>
            <person name="Dominguez Romero S.A."/>
            <person name="Kwong A."/>
            <person name="Tai V."/>
            <person name="Koval S.F."/>
            <person name="Razvi H."/>
            <person name="Bjazevic J."/>
            <person name="Burton J.P."/>
        </authorList>
    </citation>
    <scope>NUCLEOTIDE SEQUENCE</scope>
    <source>
        <strain evidence="6">WoOx3</strain>
    </source>
</reference>
<dbReference type="Gene3D" id="2.40.50.100">
    <property type="match status" value="1"/>
</dbReference>
<dbReference type="InterPro" id="IPR058637">
    <property type="entry name" value="YknX-like_C"/>
</dbReference>
<evidence type="ECO:0000259" key="5">
    <source>
        <dbReference type="Pfam" id="PF25989"/>
    </source>
</evidence>
<dbReference type="Pfam" id="PF25954">
    <property type="entry name" value="Beta-barrel_RND_2"/>
    <property type="match status" value="1"/>
</dbReference>
<dbReference type="RefSeq" id="WP_269308611.1">
    <property type="nucleotide sequence ID" value="NZ_CP098242.1"/>
</dbReference>
<dbReference type="NCBIfam" id="TIGR01730">
    <property type="entry name" value="RND_mfp"/>
    <property type="match status" value="1"/>
</dbReference>
<proteinExistence type="inferred from homology"/>
<dbReference type="Proteomes" id="UP001156215">
    <property type="component" value="Chromosome"/>
</dbReference>
<evidence type="ECO:0000259" key="3">
    <source>
        <dbReference type="Pfam" id="PF25917"/>
    </source>
</evidence>
<dbReference type="PANTHER" id="PTHR30469:SF37">
    <property type="entry name" value="RAGD PROTEIN"/>
    <property type="match status" value="1"/>
</dbReference>
<feature type="coiled-coil region" evidence="2">
    <location>
        <begin position="158"/>
        <end position="185"/>
    </location>
</feature>
<dbReference type="Pfam" id="PF25989">
    <property type="entry name" value="YknX_C"/>
    <property type="match status" value="1"/>
</dbReference>
<feature type="domain" description="YknX-like C-terminal permuted SH3-like" evidence="5">
    <location>
        <begin position="302"/>
        <end position="370"/>
    </location>
</feature>
<protein>
    <submittedName>
        <fullName evidence="6">Efflux RND transporter periplasmic adaptor subunit</fullName>
    </submittedName>
</protein>
<dbReference type="KEGG" id="ovb:NB640_10275"/>
<evidence type="ECO:0000313" key="7">
    <source>
        <dbReference type="Proteomes" id="UP001156215"/>
    </source>
</evidence>
<dbReference type="GO" id="GO:0015562">
    <property type="term" value="F:efflux transmembrane transporter activity"/>
    <property type="evidence" value="ECO:0007669"/>
    <property type="project" value="TreeGrafter"/>
</dbReference>
<evidence type="ECO:0000313" key="6">
    <source>
        <dbReference type="EMBL" id="WAW09609.1"/>
    </source>
</evidence>
<dbReference type="InterPro" id="IPR058625">
    <property type="entry name" value="MdtA-like_BSH"/>
</dbReference>
<accession>A0A9E9LY78</accession>
<dbReference type="Gene3D" id="2.40.30.170">
    <property type="match status" value="1"/>
</dbReference>
<dbReference type="InterPro" id="IPR006143">
    <property type="entry name" value="RND_pump_MFP"/>
</dbReference>
<keyword evidence="7" id="KW-1185">Reference proteome</keyword>
<gene>
    <name evidence="6" type="ORF">NB640_10275</name>
</gene>
<organism evidence="6 7">
    <name type="scientific">Oxalobacter vibrioformis</name>
    <dbReference type="NCBI Taxonomy" id="933080"/>
    <lineage>
        <taxon>Bacteria</taxon>
        <taxon>Pseudomonadati</taxon>
        <taxon>Pseudomonadota</taxon>
        <taxon>Betaproteobacteria</taxon>
        <taxon>Burkholderiales</taxon>
        <taxon>Oxalobacteraceae</taxon>
        <taxon>Oxalobacter</taxon>
    </lineage>
</organism>
<dbReference type="Gene3D" id="2.40.420.20">
    <property type="match status" value="1"/>
</dbReference>
<sequence>MSNRRKTGILALVAGLLLGAGTLWYVFYGEGRIQAAVPPEATRSIQRVTIIHPASLARTAPLIYNIRVEPIEQASVFARANGFVEERLVDIGDDVKAGQLLARLSSPELEEGIKQVKADINRQKAIVNLAKKMLARAEALIDIGAVSKTEYDERDAENQVAIATLATLRAKREQLENEYAYTRITAPFDGRITVRNIDKGDRISSSDTTALFRIVRDDTLRIIVDVPQTQIYAIDATGEATLTLPEMPDKAFALTYDRTSHEVDPSLGTMRMEYLLDNREHRLPAGIAGEIRIAPAKDSTTLTVPDNTIRTHDGKTAVMVLDEQNRAVLKNIVTGRYTSTVVEVASGLSATDRVILNPNALIKPGDTVDVGKNETPPEKP</sequence>
<dbReference type="InterPro" id="IPR058792">
    <property type="entry name" value="Beta-barrel_RND_2"/>
</dbReference>
<keyword evidence="2" id="KW-0175">Coiled coil</keyword>
<evidence type="ECO:0000259" key="4">
    <source>
        <dbReference type="Pfam" id="PF25954"/>
    </source>
</evidence>
<dbReference type="EMBL" id="CP098242">
    <property type="protein sequence ID" value="WAW09609.1"/>
    <property type="molecule type" value="Genomic_DNA"/>
</dbReference>
<evidence type="ECO:0000256" key="2">
    <source>
        <dbReference type="SAM" id="Coils"/>
    </source>
</evidence>
<dbReference type="GO" id="GO:1990281">
    <property type="term" value="C:efflux pump complex"/>
    <property type="evidence" value="ECO:0007669"/>
    <property type="project" value="TreeGrafter"/>
</dbReference>
<dbReference type="SUPFAM" id="SSF111369">
    <property type="entry name" value="HlyD-like secretion proteins"/>
    <property type="match status" value="1"/>
</dbReference>
<name>A0A9E9LY78_9BURK</name>
<feature type="domain" description="Multidrug resistance protein MdtA-like barrel-sandwich hybrid" evidence="3">
    <location>
        <begin position="72"/>
        <end position="211"/>
    </location>
</feature>